<dbReference type="EMBL" id="BSNV01000049">
    <property type="protein sequence ID" value="GLQ67175.1"/>
    <property type="molecule type" value="Genomic_DNA"/>
</dbReference>
<accession>A0ABQ5WW90</accession>
<sequence>MLDRVGMTEAVAESLVQGECALPVEGSRHEKWPVGGKGAYVRFPEPLDAKAIRESARIRPDLHNQVRRFSSGMTLVEGGRMKMPAQWGSGRG</sequence>
<evidence type="ECO:0000313" key="1">
    <source>
        <dbReference type="EMBL" id="GLQ67175.1"/>
    </source>
</evidence>
<name>A0ABQ5WW90_9PROT</name>
<keyword evidence="2" id="KW-1185">Reference proteome</keyword>
<gene>
    <name evidence="1" type="ORF">GCM10007870_27600</name>
</gene>
<dbReference type="Proteomes" id="UP001156629">
    <property type="component" value="Unassembled WGS sequence"/>
</dbReference>
<reference evidence="2" key="1">
    <citation type="journal article" date="2019" name="Int. J. Syst. Evol. Microbiol.">
        <title>The Global Catalogue of Microorganisms (GCM) 10K type strain sequencing project: providing services to taxonomists for standard genome sequencing and annotation.</title>
        <authorList>
            <consortium name="The Broad Institute Genomics Platform"/>
            <consortium name="The Broad Institute Genome Sequencing Center for Infectious Disease"/>
            <person name="Wu L."/>
            <person name="Ma J."/>
        </authorList>
    </citation>
    <scope>NUCLEOTIDE SEQUENCE [LARGE SCALE GENOMIC DNA]</scope>
    <source>
        <strain evidence="2">NBRC 3266</strain>
    </source>
</reference>
<dbReference type="GeneID" id="76194768"/>
<evidence type="ECO:0000313" key="2">
    <source>
        <dbReference type="Proteomes" id="UP001156629"/>
    </source>
</evidence>
<protein>
    <submittedName>
        <fullName evidence="1">Uncharacterized protein</fullName>
    </submittedName>
</protein>
<dbReference type="RefSeq" id="WP_099286642.1">
    <property type="nucleotide sequence ID" value="NZ_BEWP01000006.1"/>
</dbReference>
<proteinExistence type="predicted"/>
<comment type="caution">
    <text evidence="1">The sequence shown here is derived from an EMBL/GenBank/DDBJ whole genome shotgun (WGS) entry which is preliminary data.</text>
</comment>
<organism evidence="1 2">
    <name type="scientific">Gluconobacter kondonii</name>
    <dbReference type="NCBI Taxonomy" id="941463"/>
    <lineage>
        <taxon>Bacteria</taxon>
        <taxon>Pseudomonadati</taxon>
        <taxon>Pseudomonadota</taxon>
        <taxon>Alphaproteobacteria</taxon>
        <taxon>Acetobacterales</taxon>
        <taxon>Acetobacteraceae</taxon>
        <taxon>Gluconobacter</taxon>
    </lineage>
</organism>